<keyword evidence="2" id="KW-1185">Reference proteome</keyword>
<dbReference type="KEGG" id="ptx:ABW99_15220"/>
<dbReference type="PATRIC" id="fig|445709.3.peg.3220"/>
<dbReference type="Gene3D" id="1.20.120.450">
    <property type="entry name" value="dinb family like domain"/>
    <property type="match status" value="1"/>
</dbReference>
<dbReference type="AlphaFoldDB" id="A0A0G3EVF2"/>
<dbReference type="InterPro" id="IPR018531">
    <property type="entry name" value="DUF1993"/>
</dbReference>
<organism evidence="1 2">
    <name type="scientific">Pandoraea thiooxydans</name>
    <dbReference type="NCBI Taxonomy" id="445709"/>
    <lineage>
        <taxon>Bacteria</taxon>
        <taxon>Pseudomonadati</taxon>
        <taxon>Pseudomonadota</taxon>
        <taxon>Betaproteobacteria</taxon>
        <taxon>Burkholderiales</taxon>
        <taxon>Burkholderiaceae</taxon>
        <taxon>Pandoraea</taxon>
    </lineage>
</organism>
<evidence type="ECO:0008006" key="3">
    <source>
        <dbReference type="Google" id="ProtNLM"/>
    </source>
</evidence>
<protein>
    <recommendedName>
        <fullName evidence="3">DUF1993 domain-containing protein</fullName>
    </recommendedName>
</protein>
<dbReference type="PANTHER" id="PTHR36922:SF1">
    <property type="entry name" value="DUF1993 DOMAIN-CONTAINING PROTEIN"/>
    <property type="match status" value="1"/>
</dbReference>
<evidence type="ECO:0000313" key="2">
    <source>
        <dbReference type="Proteomes" id="UP000036700"/>
    </source>
</evidence>
<gene>
    <name evidence="1" type="ORF">ABW99_15220</name>
</gene>
<dbReference type="Pfam" id="PF09351">
    <property type="entry name" value="DUF1993"/>
    <property type="match status" value="1"/>
</dbReference>
<dbReference type="EMBL" id="CP011568">
    <property type="protein sequence ID" value="AKJ69367.1"/>
    <property type="molecule type" value="Genomic_DNA"/>
</dbReference>
<name>A0A0G3EVF2_9BURK</name>
<evidence type="ECO:0000313" key="1">
    <source>
        <dbReference type="EMBL" id="AKJ69367.1"/>
    </source>
</evidence>
<accession>A0A0G3EVF2</accession>
<reference evidence="2" key="1">
    <citation type="submission" date="2015-06" db="EMBL/GenBank/DDBJ databases">
        <authorList>
            <person name="Lim Y.L."/>
            <person name="Ee R."/>
            <person name="Yong D."/>
            <person name="How K.Y."/>
            <person name="Yin W.F."/>
            <person name="Chan K.G."/>
        </authorList>
    </citation>
    <scope>NUCLEOTIDE SEQUENCE [LARGE SCALE GENOMIC DNA]</scope>
    <source>
        <strain evidence="2">DSM 25325</strain>
    </source>
</reference>
<proteinExistence type="predicted"/>
<dbReference type="OrthoDB" id="338237at2"/>
<sequence>MTLSMYQASLPVMTRMMRNLDAILAKAAAHAEEKKIDPAVLMGSRLYPDMFALARQVQIVTDTAKGCAARLAGVEPPKYDDTETTFAELAARLQKTIDYLESFEAGQIDGTEKKDITLKLGGKPVTFTGEFYLLNFVLPNFYFHVSTAYGILRHSGVPLGKMDYLGQLA</sequence>
<dbReference type="InterPro" id="IPR034660">
    <property type="entry name" value="DinB/YfiT-like"/>
</dbReference>
<dbReference type="SUPFAM" id="SSF109854">
    <property type="entry name" value="DinB/YfiT-like putative metalloenzymes"/>
    <property type="match status" value="1"/>
</dbReference>
<dbReference type="RefSeq" id="WP_047215268.1">
    <property type="nucleotide sequence ID" value="NZ_CP011568.3"/>
</dbReference>
<dbReference type="Proteomes" id="UP000036700">
    <property type="component" value="Chromosome"/>
</dbReference>
<dbReference type="STRING" id="445709.ABW99_15220"/>
<dbReference type="PANTHER" id="PTHR36922">
    <property type="entry name" value="BLL2446 PROTEIN"/>
    <property type="match status" value="1"/>
</dbReference>